<dbReference type="EMBL" id="GBXM01005039">
    <property type="protein sequence ID" value="JAI03539.1"/>
    <property type="molecule type" value="Transcribed_RNA"/>
</dbReference>
<protein>
    <submittedName>
        <fullName evidence="1">Uncharacterized protein</fullName>
    </submittedName>
</protein>
<reference evidence="1" key="1">
    <citation type="submission" date="2014-11" db="EMBL/GenBank/DDBJ databases">
        <authorList>
            <person name="Amaro Gonzalez C."/>
        </authorList>
    </citation>
    <scope>NUCLEOTIDE SEQUENCE</scope>
</reference>
<dbReference type="AlphaFoldDB" id="A0A0E9XPA9"/>
<reference evidence="1" key="2">
    <citation type="journal article" date="2015" name="Fish Shellfish Immunol.">
        <title>Early steps in the European eel (Anguilla anguilla)-Vibrio vulnificus interaction in the gills: Role of the RtxA13 toxin.</title>
        <authorList>
            <person name="Callol A."/>
            <person name="Pajuelo D."/>
            <person name="Ebbesson L."/>
            <person name="Teles M."/>
            <person name="MacKenzie S."/>
            <person name="Amaro C."/>
        </authorList>
    </citation>
    <scope>NUCLEOTIDE SEQUENCE</scope>
</reference>
<accession>A0A0E9XPA9</accession>
<evidence type="ECO:0000313" key="1">
    <source>
        <dbReference type="EMBL" id="JAI03539.1"/>
    </source>
</evidence>
<organism evidence="1">
    <name type="scientific">Anguilla anguilla</name>
    <name type="common">European freshwater eel</name>
    <name type="synonym">Muraena anguilla</name>
    <dbReference type="NCBI Taxonomy" id="7936"/>
    <lineage>
        <taxon>Eukaryota</taxon>
        <taxon>Metazoa</taxon>
        <taxon>Chordata</taxon>
        <taxon>Craniata</taxon>
        <taxon>Vertebrata</taxon>
        <taxon>Euteleostomi</taxon>
        <taxon>Actinopterygii</taxon>
        <taxon>Neopterygii</taxon>
        <taxon>Teleostei</taxon>
        <taxon>Anguilliformes</taxon>
        <taxon>Anguillidae</taxon>
        <taxon>Anguilla</taxon>
    </lineage>
</organism>
<sequence length="27" mass="3279">MIKKVMNYYSQHTNFNVVELPVNFCKM</sequence>
<name>A0A0E9XPA9_ANGAN</name>
<proteinExistence type="predicted"/>